<dbReference type="InterPro" id="IPR013944">
    <property type="entry name" value="OxRdtase_put_C"/>
</dbReference>
<dbReference type="SUPFAM" id="SSF55347">
    <property type="entry name" value="Glyceraldehyde-3-phosphate dehydrogenase-like, C-terminal domain"/>
    <property type="match status" value="1"/>
</dbReference>
<evidence type="ECO:0000256" key="1">
    <source>
        <dbReference type="SAM" id="MobiDB-lite"/>
    </source>
</evidence>
<dbReference type="Proteomes" id="UP001153365">
    <property type="component" value="Unassembled WGS sequence"/>
</dbReference>
<feature type="compositionally biased region" description="Low complexity" evidence="1">
    <location>
        <begin position="1"/>
        <end position="18"/>
    </location>
</feature>
<accession>A0AAV0AVT8</accession>
<dbReference type="EMBL" id="CALTRL010001384">
    <property type="protein sequence ID" value="CAH7672325.1"/>
    <property type="molecule type" value="Genomic_DNA"/>
</dbReference>
<dbReference type="Pfam" id="PF01408">
    <property type="entry name" value="GFO_IDH_MocA"/>
    <property type="match status" value="1"/>
</dbReference>
<feature type="domain" description="Oxidoreductase putative C-terminal" evidence="3">
    <location>
        <begin position="236"/>
        <end position="377"/>
    </location>
</feature>
<dbReference type="Gene3D" id="3.30.360.10">
    <property type="entry name" value="Dihydrodipicolinate Reductase, domain 2"/>
    <property type="match status" value="1"/>
</dbReference>
<name>A0AAV0AVT8_PHAPC</name>
<evidence type="ECO:0000259" key="3">
    <source>
        <dbReference type="Pfam" id="PF08635"/>
    </source>
</evidence>
<protein>
    <submittedName>
        <fullName evidence="4">Oxidoreductase C terminal-domain-containing protein</fullName>
    </submittedName>
</protein>
<dbReference type="Gene3D" id="3.40.50.720">
    <property type="entry name" value="NAD(P)-binding Rossmann-like Domain"/>
    <property type="match status" value="1"/>
</dbReference>
<dbReference type="PANTHER" id="PTHR43249">
    <property type="entry name" value="UDP-N-ACETYL-2-AMINO-2-DEOXY-D-GLUCURONATE OXIDASE"/>
    <property type="match status" value="1"/>
</dbReference>
<dbReference type="InterPro" id="IPR000683">
    <property type="entry name" value="Gfo/Idh/MocA-like_OxRdtase_N"/>
</dbReference>
<dbReference type="AlphaFoldDB" id="A0AAV0AVT8"/>
<reference evidence="4" key="1">
    <citation type="submission" date="2022-06" db="EMBL/GenBank/DDBJ databases">
        <authorList>
            <consortium name="SYNGENTA / RWTH Aachen University"/>
        </authorList>
    </citation>
    <scope>NUCLEOTIDE SEQUENCE</scope>
</reference>
<sequence length="477" mass="52798">MVTTSPPQSPSSTTRRPSFGAGVLGSSVLKLTSNDPSKTKAENGNLSQRKPSIDPARLGSMHAMNPSTEIIKELKEMSLKGPYNVLFIGAGNINFGCDEGPWNHSVRLEHKLQTRLNVVGIIDPAIQRSEKVIELKCASFVERAYKSAKLCKDLQEFIDQIEPKDRPHAIVIGSPAQFHGSNIPGQDLEIQCLKHFPQAALFVEKPISCAPVPACYALADILEKKKSVVSVGYMLRYLQVIQQMQKIIHETGKPVMMVVARYVSSYAKIRSEVWWNKSKSLGPIVEQGTHLVDLCRYFGGEAILESVQATSTEYYEKAGKLEAIPIDEDKIPEEHRVPRTTSAIWKFENGATCSFTHALTLQGTKYSTELEVYLDGWQMKVVDLYNEPTLYVRSPEADSEQRINFASDDPYFGEISAWIDAAQPNTTDSAIEDDDSIEAGGATSEILSSFRDACGTYALTWAIKEASEKAIKTKPSK</sequence>
<keyword evidence="5" id="KW-1185">Reference proteome</keyword>
<dbReference type="SUPFAM" id="SSF51735">
    <property type="entry name" value="NAD(P)-binding Rossmann-fold domains"/>
    <property type="match status" value="1"/>
</dbReference>
<dbReference type="PANTHER" id="PTHR43249:SF1">
    <property type="entry name" value="D-GLUCOSIDE 3-DEHYDROGENASE"/>
    <property type="match status" value="1"/>
</dbReference>
<feature type="compositionally biased region" description="Polar residues" evidence="1">
    <location>
        <begin position="29"/>
        <end position="50"/>
    </location>
</feature>
<dbReference type="InterPro" id="IPR052515">
    <property type="entry name" value="Gfo/Idh/MocA_Oxidoreductase"/>
</dbReference>
<feature type="domain" description="Gfo/Idh/MocA-like oxidoreductase N-terminal" evidence="2">
    <location>
        <begin position="84"/>
        <end position="233"/>
    </location>
</feature>
<dbReference type="Pfam" id="PF08635">
    <property type="entry name" value="ox_reductase_C"/>
    <property type="match status" value="1"/>
</dbReference>
<evidence type="ECO:0000313" key="5">
    <source>
        <dbReference type="Proteomes" id="UP001153365"/>
    </source>
</evidence>
<feature type="region of interest" description="Disordered" evidence="1">
    <location>
        <begin position="1"/>
        <end position="61"/>
    </location>
</feature>
<gene>
    <name evidence="4" type="ORF">PPACK8108_LOCUS7135</name>
</gene>
<evidence type="ECO:0000313" key="4">
    <source>
        <dbReference type="EMBL" id="CAH7672325.1"/>
    </source>
</evidence>
<comment type="caution">
    <text evidence="4">The sequence shown here is derived from an EMBL/GenBank/DDBJ whole genome shotgun (WGS) entry which is preliminary data.</text>
</comment>
<dbReference type="GO" id="GO:0000166">
    <property type="term" value="F:nucleotide binding"/>
    <property type="evidence" value="ECO:0007669"/>
    <property type="project" value="InterPro"/>
</dbReference>
<organism evidence="4 5">
    <name type="scientific">Phakopsora pachyrhizi</name>
    <name type="common">Asian soybean rust disease fungus</name>
    <dbReference type="NCBI Taxonomy" id="170000"/>
    <lineage>
        <taxon>Eukaryota</taxon>
        <taxon>Fungi</taxon>
        <taxon>Dikarya</taxon>
        <taxon>Basidiomycota</taxon>
        <taxon>Pucciniomycotina</taxon>
        <taxon>Pucciniomycetes</taxon>
        <taxon>Pucciniales</taxon>
        <taxon>Phakopsoraceae</taxon>
        <taxon>Phakopsora</taxon>
    </lineage>
</organism>
<evidence type="ECO:0000259" key="2">
    <source>
        <dbReference type="Pfam" id="PF01408"/>
    </source>
</evidence>
<proteinExistence type="predicted"/>
<dbReference type="InterPro" id="IPR036291">
    <property type="entry name" value="NAD(P)-bd_dom_sf"/>
</dbReference>